<gene>
    <name evidence="1" type="ORF">Acj61p095</name>
</gene>
<evidence type="ECO:0000313" key="1">
    <source>
        <dbReference type="EMBL" id="ADG36060.1"/>
    </source>
</evidence>
<name>E5E476_9CAUD</name>
<dbReference type="KEGG" id="vg:9925986"/>
<dbReference type="Proteomes" id="UP000008730">
    <property type="component" value="Segment"/>
</dbReference>
<dbReference type="RefSeq" id="YP_004009712.1">
    <property type="nucleotide sequence ID" value="NC_014661.1"/>
</dbReference>
<proteinExistence type="predicted"/>
<dbReference type="GeneID" id="9925986"/>
<protein>
    <submittedName>
        <fullName evidence="1">Uncharacterized protein</fullName>
    </submittedName>
</protein>
<evidence type="ECO:0000313" key="2">
    <source>
        <dbReference type="Proteomes" id="UP000008730"/>
    </source>
</evidence>
<keyword evidence="2" id="KW-1185">Reference proteome</keyword>
<sequence length="122" mass="13742">MDTIISDAIDKQFNEVFGSSSKCTLGGFWDPKPVAIDPSVLEQFIPVTMSILERLEHNLMVHDQMYNKLMTEYGLSVEVESQKPALRPFYTIMANSLSGCYQGSRRMYGNTINLPVVSPFNV</sequence>
<reference evidence="1 2" key="1">
    <citation type="journal article" date="2010" name="Virol. J.">
        <title>Genomes of the T4-related bacteriophages as windows on microbial genome evolution.</title>
        <authorList>
            <person name="Petrov V.M."/>
            <person name="Ratnayaka S."/>
            <person name="Nolan J.M."/>
            <person name="Miller E.S."/>
            <person name="Karam J.D."/>
        </authorList>
    </citation>
    <scope>NUCLEOTIDE SEQUENCE [LARGE SCALE GENOMIC DNA]</scope>
</reference>
<organism evidence="1 2">
    <name type="scientific">Acinetobacter phage Acj61</name>
    <dbReference type="NCBI Taxonomy" id="760732"/>
    <lineage>
        <taxon>Viruses</taxon>
        <taxon>Duplodnaviria</taxon>
        <taxon>Heunggongvirae</taxon>
        <taxon>Uroviricota</taxon>
        <taxon>Caudoviricetes</taxon>
        <taxon>Pantevenvirales</taxon>
        <taxon>Straboviridae</taxon>
        <taxon>Twarogvirinae</taxon>
        <taxon>Lasallevirus</taxon>
        <taxon>Lasallevirus Acj61</taxon>
        <taxon>Acinetobacter virus Acj61</taxon>
    </lineage>
</organism>
<dbReference type="EMBL" id="GU911519">
    <property type="protein sequence ID" value="ADG36060.1"/>
    <property type="molecule type" value="Genomic_DNA"/>
</dbReference>
<accession>E5E476</accession>